<feature type="domain" description="Glycosyltransferase subfamily 4-like N-terminal" evidence="2">
    <location>
        <begin position="60"/>
        <end position="175"/>
    </location>
</feature>
<dbReference type="Proteomes" id="UP000199656">
    <property type="component" value="Unassembled WGS sequence"/>
</dbReference>
<name>A0A1H4GJA6_9BACT</name>
<dbReference type="AlphaFoldDB" id="A0A1H4GJA6"/>
<keyword evidence="3" id="KW-0808">Transferase</keyword>
<organism evidence="3 4">
    <name type="scientific">Chitinophaga terrae</name>
    <name type="common">ex Kim and Jung 2007</name>
    <dbReference type="NCBI Taxonomy" id="408074"/>
    <lineage>
        <taxon>Bacteria</taxon>
        <taxon>Pseudomonadati</taxon>
        <taxon>Bacteroidota</taxon>
        <taxon>Chitinophagia</taxon>
        <taxon>Chitinophagales</taxon>
        <taxon>Chitinophagaceae</taxon>
        <taxon>Chitinophaga</taxon>
    </lineage>
</organism>
<evidence type="ECO:0000313" key="3">
    <source>
        <dbReference type="EMBL" id="SEB09587.1"/>
    </source>
</evidence>
<sequence>MKNRLCIASPNLAAYSETFIRDQINYLQPDFLIYHGNYPVKSKAGDWKLSFPFNVTLIRGIVRRIFPRLFHISYTNSLAAYLVKHKVGILLANYGPVGVSVVDACQKAGVRLIVHFHGFDAYAFGTIAKYQHAYKNMFSVAERIVAVSTEMREELIKLGAAPGKVVFIPYGINQEKFTSTDPAANGPLLVNIGRFTPKKAPDLLIKAFRIVKDAVPDARLVMVGEGELFEEAKTLAASLHLSDDITFTGVQTSEQIVTLLHQARIYVQHSLRPASGDSEGTPVSILEACACGLPVVSTRHAGIKDAVINGQTGWLVAEGDYKGMAEKIIELLKDPATCRRMGEASRKWMAEAYDFKSQMKKLEEFIKV</sequence>
<dbReference type="EMBL" id="FNRL01000042">
    <property type="protein sequence ID" value="SEB09587.1"/>
    <property type="molecule type" value="Genomic_DNA"/>
</dbReference>
<keyword evidence="4" id="KW-1185">Reference proteome</keyword>
<dbReference type="STRING" id="408074.SAMN05660909_05412"/>
<reference evidence="4" key="1">
    <citation type="submission" date="2016-10" db="EMBL/GenBank/DDBJ databases">
        <authorList>
            <person name="Varghese N."/>
            <person name="Submissions S."/>
        </authorList>
    </citation>
    <scope>NUCLEOTIDE SEQUENCE [LARGE SCALE GENOMIC DNA]</scope>
    <source>
        <strain evidence="4">DSM 23920</strain>
    </source>
</reference>
<dbReference type="GO" id="GO:0016757">
    <property type="term" value="F:glycosyltransferase activity"/>
    <property type="evidence" value="ECO:0007669"/>
    <property type="project" value="InterPro"/>
</dbReference>
<dbReference type="SUPFAM" id="SSF53756">
    <property type="entry name" value="UDP-Glycosyltransferase/glycogen phosphorylase"/>
    <property type="match status" value="1"/>
</dbReference>
<gene>
    <name evidence="3" type="ORF">SAMN05660909_05412</name>
</gene>
<evidence type="ECO:0000259" key="1">
    <source>
        <dbReference type="Pfam" id="PF00534"/>
    </source>
</evidence>
<dbReference type="Pfam" id="PF00534">
    <property type="entry name" value="Glycos_transf_1"/>
    <property type="match status" value="1"/>
</dbReference>
<dbReference type="InterPro" id="IPR028098">
    <property type="entry name" value="Glyco_trans_4-like_N"/>
</dbReference>
<dbReference type="Pfam" id="PF13439">
    <property type="entry name" value="Glyco_transf_4"/>
    <property type="match status" value="1"/>
</dbReference>
<dbReference type="PANTHER" id="PTHR45947:SF3">
    <property type="entry name" value="SULFOQUINOVOSYL TRANSFERASE SQD2"/>
    <property type="match status" value="1"/>
</dbReference>
<dbReference type="Gene3D" id="3.40.50.2000">
    <property type="entry name" value="Glycogen Phosphorylase B"/>
    <property type="match status" value="2"/>
</dbReference>
<dbReference type="InterPro" id="IPR001296">
    <property type="entry name" value="Glyco_trans_1"/>
</dbReference>
<protein>
    <submittedName>
        <fullName evidence="3">Glycosyltransferase involved in cell wall bisynthesis</fullName>
    </submittedName>
</protein>
<dbReference type="PANTHER" id="PTHR45947">
    <property type="entry name" value="SULFOQUINOVOSYL TRANSFERASE SQD2"/>
    <property type="match status" value="1"/>
</dbReference>
<evidence type="ECO:0000259" key="2">
    <source>
        <dbReference type="Pfam" id="PF13439"/>
    </source>
</evidence>
<dbReference type="InterPro" id="IPR050194">
    <property type="entry name" value="Glycosyltransferase_grp1"/>
</dbReference>
<accession>A0A1H4GJA6</accession>
<proteinExistence type="predicted"/>
<evidence type="ECO:0000313" key="4">
    <source>
        <dbReference type="Proteomes" id="UP000199656"/>
    </source>
</evidence>
<feature type="domain" description="Glycosyl transferase family 1" evidence="1">
    <location>
        <begin position="177"/>
        <end position="348"/>
    </location>
</feature>